<reference evidence="2" key="1">
    <citation type="submission" date="2021-11" db="EMBL/GenBank/DDBJ databases">
        <title>BS-T2-15 a new species belonging to the Comamonadaceae family isolated from the soil of a French oak forest.</title>
        <authorList>
            <person name="Mieszkin S."/>
            <person name="Alain K."/>
        </authorList>
    </citation>
    <scope>NUCLEOTIDE SEQUENCE</scope>
    <source>
        <strain evidence="2">BS-T2-15</strain>
    </source>
</reference>
<dbReference type="Proteomes" id="UP001139353">
    <property type="component" value="Unassembled WGS sequence"/>
</dbReference>
<feature type="domain" description="YMGG-like Gly-zipper" evidence="1">
    <location>
        <begin position="31"/>
        <end position="67"/>
    </location>
</feature>
<evidence type="ECO:0000313" key="2">
    <source>
        <dbReference type="EMBL" id="MCK9686149.1"/>
    </source>
</evidence>
<dbReference type="PROSITE" id="PS51257">
    <property type="entry name" value="PROKAR_LIPOPROTEIN"/>
    <property type="match status" value="1"/>
</dbReference>
<proteinExistence type="predicted"/>
<keyword evidence="3" id="KW-1185">Reference proteome</keyword>
<evidence type="ECO:0000259" key="1">
    <source>
        <dbReference type="Pfam" id="PF13441"/>
    </source>
</evidence>
<dbReference type="RefSeq" id="WP_275682180.1">
    <property type="nucleotide sequence ID" value="NZ_JAJLJH010000002.1"/>
</dbReference>
<dbReference type="Pfam" id="PF13441">
    <property type="entry name" value="Gly-zipper_YMGG"/>
    <property type="match status" value="1"/>
</dbReference>
<comment type="caution">
    <text evidence="2">The sequence shown here is derived from an EMBL/GenBank/DDBJ whole genome shotgun (WGS) entry which is preliminary data.</text>
</comment>
<accession>A0A9X2C1V1</accession>
<dbReference type="EMBL" id="JAJLJH010000002">
    <property type="protein sequence ID" value="MCK9686149.1"/>
    <property type="molecule type" value="Genomic_DNA"/>
</dbReference>
<organism evidence="2 3">
    <name type="scientific">Scleromatobacter humisilvae</name>
    <dbReference type="NCBI Taxonomy" id="2897159"/>
    <lineage>
        <taxon>Bacteria</taxon>
        <taxon>Pseudomonadati</taxon>
        <taxon>Pseudomonadota</taxon>
        <taxon>Betaproteobacteria</taxon>
        <taxon>Burkholderiales</taxon>
        <taxon>Sphaerotilaceae</taxon>
        <taxon>Scleromatobacter</taxon>
    </lineage>
</organism>
<name>A0A9X2C1V1_9BURK</name>
<dbReference type="AlphaFoldDB" id="A0A9X2C1V1"/>
<sequence length="69" mass="6516">MTSTRIHSMIAGLALVATLGACSDMTPREHSTAVGAGVGGVAGAVLTGTPEGAAVGAAAGGVIGNQIKR</sequence>
<protein>
    <submittedName>
        <fullName evidence="2">Glycine zipper 2TM domain-containing protein</fullName>
    </submittedName>
</protein>
<dbReference type="InterPro" id="IPR027367">
    <property type="entry name" value="Gly-zipper_YMGG"/>
</dbReference>
<gene>
    <name evidence="2" type="ORF">LPC04_10580</name>
</gene>
<evidence type="ECO:0000313" key="3">
    <source>
        <dbReference type="Proteomes" id="UP001139353"/>
    </source>
</evidence>